<evidence type="ECO:0000256" key="1">
    <source>
        <dbReference type="ARBA" id="ARBA00005028"/>
    </source>
</evidence>
<dbReference type="EC" id="5.1.3.3" evidence="5"/>
<dbReference type="OrthoDB" id="9779408at2"/>
<dbReference type="Pfam" id="PF01263">
    <property type="entry name" value="Aldose_epim"/>
    <property type="match status" value="1"/>
</dbReference>
<reference evidence="10 11" key="1">
    <citation type="submission" date="2018-08" db="EMBL/GenBank/DDBJ databases">
        <title>Thalassotalea euphylliae genome.</title>
        <authorList>
            <person name="Summers S."/>
            <person name="Rice S.A."/>
            <person name="Freckelton M.L."/>
            <person name="Nedved B.T."/>
            <person name="Hadfield M.G."/>
        </authorList>
    </citation>
    <scope>NUCLEOTIDE SEQUENCE [LARGE SCALE GENOMIC DNA]</scope>
    <source>
        <strain evidence="10 11">H1</strain>
    </source>
</reference>
<evidence type="ECO:0000256" key="2">
    <source>
        <dbReference type="ARBA" id="ARBA00006206"/>
    </source>
</evidence>
<feature type="binding site" evidence="8">
    <location>
        <begin position="107"/>
        <end position="108"/>
    </location>
    <ligand>
        <name>beta-D-galactose</name>
        <dbReference type="ChEBI" id="CHEBI:27667"/>
    </ligand>
</feature>
<dbReference type="GO" id="GO:0030246">
    <property type="term" value="F:carbohydrate binding"/>
    <property type="evidence" value="ECO:0007669"/>
    <property type="project" value="InterPro"/>
</dbReference>
<comment type="catalytic activity">
    <reaction evidence="5">
        <text>alpha-D-glucose = beta-D-glucose</text>
        <dbReference type="Rhea" id="RHEA:10264"/>
        <dbReference type="ChEBI" id="CHEBI:15903"/>
        <dbReference type="ChEBI" id="CHEBI:17925"/>
        <dbReference type="EC" id="5.1.3.3"/>
    </reaction>
</comment>
<evidence type="ECO:0000256" key="3">
    <source>
        <dbReference type="ARBA" id="ARBA00023235"/>
    </source>
</evidence>
<dbReference type="GO" id="GO:0005737">
    <property type="term" value="C:cytoplasm"/>
    <property type="evidence" value="ECO:0007669"/>
    <property type="project" value="TreeGrafter"/>
</dbReference>
<comment type="caution">
    <text evidence="10">The sequence shown here is derived from an EMBL/GenBank/DDBJ whole genome shotgun (WGS) entry which is preliminary data.</text>
</comment>
<accession>A0A3E0TUC5</accession>
<dbReference type="GO" id="GO:0004034">
    <property type="term" value="F:aldose 1-epimerase activity"/>
    <property type="evidence" value="ECO:0007669"/>
    <property type="project" value="UniProtKB-EC"/>
</dbReference>
<dbReference type="RefSeq" id="WP_116009323.1">
    <property type="nucleotide sequence ID" value="NZ_QUOU01000001.1"/>
</dbReference>
<name>A0A3E0TUC5_9GAMM</name>
<feature type="chain" id="PRO_5017639758" description="Aldose 1-epimerase" evidence="9">
    <location>
        <begin position="27"/>
        <end position="380"/>
    </location>
</feature>
<dbReference type="EMBL" id="QUOU01000001">
    <property type="protein sequence ID" value="REL28281.1"/>
    <property type="molecule type" value="Genomic_DNA"/>
</dbReference>
<protein>
    <recommendedName>
        <fullName evidence="5">Aldose 1-epimerase</fullName>
        <ecNumber evidence="5">5.1.3.3</ecNumber>
    </recommendedName>
</protein>
<dbReference type="InterPro" id="IPR011013">
    <property type="entry name" value="Gal_mutarotase_sf_dom"/>
</dbReference>
<keyword evidence="4 5" id="KW-0119">Carbohydrate metabolism</keyword>
<feature type="signal peptide" evidence="9">
    <location>
        <begin position="1"/>
        <end position="26"/>
    </location>
</feature>
<sequence>MPKLINRLLHCMLLICSAVFIPFVSASNFTVEKEHYGKLDDGRVITKYTLIGPQIRLSAINYGGIITSIEVPDKYGQMDDVVLGYDHLQDYEHRNRYFGAIIGRFANRLENGKAMIDGNVFEIEKNREPHHLHGGSIGFDKVVWDANPKVTNESASLILKYLSKDGEAGYPGNLHVTITYTVTSKNEFIVEYQANTDQSTIFNPTQHSYFNLSGNHGDKVDDHFLTINSSNYLPLTKESIPLGIVSSTKGTPFDFSVATKLASVFDNEPKELVDTNGLDHFWVSKEQRGELTKFAELTHPKSGRKLTVFSTEVGGQIYSGNYLTPSVVGKYNTPYQQRSGICIETGQYPNSPNNSLPTVVVKPDETFYSKTIHVFSYIKS</sequence>
<proteinExistence type="inferred from homology"/>
<gene>
    <name evidence="10" type="ORF">DXX93_18035</name>
</gene>
<dbReference type="Gene3D" id="2.70.98.10">
    <property type="match status" value="1"/>
</dbReference>
<comment type="similarity">
    <text evidence="2 5">Belongs to the aldose epimerase family.</text>
</comment>
<dbReference type="Proteomes" id="UP000256478">
    <property type="component" value="Unassembled WGS sequence"/>
</dbReference>
<dbReference type="GO" id="GO:0033499">
    <property type="term" value="P:galactose catabolic process via UDP-galactose, Leloir pathway"/>
    <property type="evidence" value="ECO:0007669"/>
    <property type="project" value="TreeGrafter"/>
</dbReference>
<feature type="binding site" evidence="8">
    <location>
        <begin position="207"/>
        <end position="209"/>
    </location>
    <ligand>
        <name>beta-D-galactose</name>
        <dbReference type="ChEBI" id="CHEBI:27667"/>
    </ligand>
</feature>
<evidence type="ECO:0000256" key="4">
    <source>
        <dbReference type="ARBA" id="ARBA00023277"/>
    </source>
</evidence>
<dbReference type="SUPFAM" id="SSF74650">
    <property type="entry name" value="Galactose mutarotase-like"/>
    <property type="match status" value="1"/>
</dbReference>
<feature type="binding site" evidence="7">
    <location>
        <position position="279"/>
    </location>
    <ligand>
        <name>beta-D-galactose</name>
        <dbReference type="ChEBI" id="CHEBI:27667"/>
    </ligand>
</feature>
<comment type="pathway">
    <text evidence="1 5">Carbohydrate metabolism; hexose metabolism.</text>
</comment>
<dbReference type="GO" id="GO:0006006">
    <property type="term" value="P:glucose metabolic process"/>
    <property type="evidence" value="ECO:0007669"/>
    <property type="project" value="TreeGrafter"/>
</dbReference>
<feature type="active site" description="Proton acceptor" evidence="6">
    <location>
        <position position="344"/>
    </location>
</feature>
<dbReference type="InterPro" id="IPR008183">
    <property type="entry name" value="Aldose_1/G6P_1-epimerase"/>
</dbReference>
<evidence type="ECO:0000256" key="9">
    <source>
        <dbReference type="SAM" id="SignalP"/>
    </source>
</evidence>
<dbReference type="PANTHER" id="PTHR10091">
    <property type="entry name" value="ALDOSE-1-EPIMERASE"/>
    <property type="match status" value="1"/>
</dbReference>
<dbReference type="AlphaFoldDB" id="A0A3E0TUC5"/>
<dbReference type="InterPro" id="IPR047215">
    <property type="entry name" value="Galactose_mutarotase-like"/>
</dbReference>
<dbReference type="CDD" id="cd09019">
    <property type="entry name" value="galactose_mutarotase_like"/>
    <property type="match status" value="1"/>
</dbReference>
<dbReference type="PIRSF" id="PIRSF005096">
    <property type="entry name" value="GALM"/>
    <property type="match status" value="1"/>
</dbReference>
<evidence type="ECO:0000256" key="6">
    <source>
        <dbReference type="PIRSR" id="PIRSR005096-1"/>
    </source>
</evidence>
<dbReference type="UniPathway" id="UPA00242"/>
<organism evidence="10 11">
    <name type="scientific">Thalassotalea euphylliae</name>
    <dbReference type="NCBI Taxonomy" id="1655234"/>
    <lineage>
        <taxon>Bacteria</taxon>
        <taxon>Pseudomonadati</taxon>
        <taxon>Pseudomonadota</taxon>
        <taxon>Gammaproteobacteria</taxon>
        <taxon>Alteromonadales</taxon>
        <taxon>Colwelliaceae</taxon>
        <taxon>Thalassotalea</taxon>
    </lineage>
</organism>
<dbReference type="NCBIfam" id="NF008277">
    <property type="entry name" value="PRK11055.1"/>
    <property type="match status" value="1"/>
</dbReference>
<evidence type="ECO:0000313" key="11">
    <source>
        <dbReference type="Proteomes" id="UP000256478"/>
    </source>
</evidence>
<feature type="active site" description="Proton donor" evidence="6">
    <location>
        <position position="207"/>
    </location>
</feature>
<evidence type="ECO:0000256" key="8">
    <source>
        <dbReference type="PIRSR" id="PIRSR005096-3"/>
    </source>
</evidence>
<keyword evidence="3 5" id="KW-0413">Isomerase</keyword>
<evidence type="ECO:0000313" key="10">
    <source>
        <dbReference type="EMBL" id="REL28281.1"/>
    </source>
</evidence>
<keyword evidence="9" id="KW-0732">Signal</keyword>
<dbReference type="InterPro" id="IPR015443">
    <property type="entry name" value="Aldose_1-epimerase"/>
</dbReference>
<evidence type="ECO:0000256" key="5">
    <source>
        <dbReference type="PIRNR" id="PIRNR005096"/>
    </source>
</evidence>
<evidence type="ECO:0000256" key="7">
    <source>
        <dbReference type="PIRSR" id="PIRSR005096-2"/>
    </source>
</evidence>
<dbReference type="PANTHER" id="PTHR10091:SF0">
    <property type="entry name" value="GALACTOSE MUTAROTASE"/>
    <property type="match status" value="1"/>
</dbReference>
<dbReference type="InterPro" id="IPR014718">
    <property type="entry name" value="GH-type_carb-bd"/>
</dbReference>